<dbReference type="PROSITE" id="PS50157">
    <property type="entry name" value="ZINC_FINGER_C2H2_2"/>
    <property type="match status" value="7"/>
</dbReference>
<keyword evidence="2" id="KW-0479">Metal-binding</keyword>
<dbReference type="GO" id="GO:0000981">
    <property type="term" value="F:DNA-binding transcription factor activity, RNA polymerase II-specific"/>
    <property type="evidence" value="ECO:0007669"/>
    <property type="project" value="TreeGrafter"/>
</dbReference>
<organism evidence="11 12">
    <name type="scientific">Paralvinella palmiformis</name>
    <dbReference type="NCBI Taxonomy" id="53620"/>
    <lineage>
        <taxon>Eukaryota</taxon>
        <taxon>Metazoa</taxon>
        <taxon>Spiralia</taxon>
        <taxon>Lophotrochozoa</taxon>
        <taxon>Annelida</taxon>
        <taxon>Polychaeta</taxon>
        <taxon>Sedentaria</taxon>
        <taxon>Canalipalpata</taxon>
        <taxon>Terebellida</taxon>
        <taxon>Terebelliformia</taxon>
        <taxon>Alvinellidae</taxon>
        <taxon>Paralvinella</taxon>
    </lineage>
</organism>
<evidence type="ECO:0000256" key="6">
    <source>
        <dbReference type="ARBA" id="ARBA00023125"/>
    </source>
</evidence>
<comment type="subcellular location">
    <subcellularLocation>
        <location evidence="1">Nucleus</location>
    </subcellularLocation>
</comment>
<dbReference type="Gene3D" id="3.30.160.60">
    <property type="entry name" value="Classic Zinc Finger"/>
    <property type="match status" value="7"/>
</dbReference>
<feature type="domain" description="C2H2-type" evidence="9">
    <location>
        <begin position="764"/>
        <end position="786"/>
    </location>
</feature>
<dbReference type="Pfam" id="PF00096">
    <property type="entry name" value="zf-C2H2"/>
    <property type="match status" value="5"/>
</dbReference>
<dbReference type="GO" id="GO:0032502">
    <property type="term" value="P:developmental process"/>
    <property type="evidence" value="ECO:0007669"/>
    <property type="project" value="UniProtKB-ARBA"/>
</dbReference>
<evidence type="ECO:0000256" key="5">
    <source>
        <dbReference type="ARBA" id="ARBA00022833"/>
    </source>
</evidence>
<dbReference type="Pfam" id="PF03221">
    <property type="entry name" value="HTH_Tnp_Tc5"/>
    <property type="match status" value="1"/>
</dbReference>
<dbReference type="FunFam" id="3.30.160.60:FF:000202">
    <property type="entry name" value="Zinc finger protein 574"/>
    <property type="match status" value="1"/>
</dbReference>
<dbReference type="SMART" id="SM00355">
    <property type="entry name" value="ZnF_C2H2"/>
    <property type="match status" value="7"/>
</dbReference>
<evidence type="ECO:0000256" key="7">
    <source>
        <dbReference type="ARBA" id="ARBA00023242"/>
    </source>
</evidence>
<dbReference type="EMBL" id="JAODUP010000498">
    <property type="protein sequence ID" value="KAK2148423.1"/>
    <property type="molecule type" value="Genomic_DNA"/>
</dbReference>
<dbReference type="SMART" id="SM00674">
    <property type="entry name" value="CENPB"/>
    <property type="match status" value="1"/>
</dbReference>
<feature type="domain" description="C2H2-type" evidence="9">
    <location>
        <begin position="848"/>
        <end position="870"/>
    </location>
</feature>
<sequence length="882" mass="98605">MEREMGLTEDVNEVNHKVCIKRRNRITLQQKKEICEYKRNHPEAFAREIFLHFRDKWPNVVAPSTISKILMTGEKWLNQHEQDNNRKTCTRIYQPRNLPLEDALYKWYGSVKDSMNVSNEILKQKAKALAKLLNMHSFSCSNNWVYSFKKRHGLLKYTHKVATGASFLNIDLDYPCEMQEQPPSSVSNKANYLEDGCGNGTIYVTAPVTTEEARQGLVSTMGYLAAQSGINRDNIDMLWTVFQQISNKPEASKMHQTSEDSVENNAIPDENPVEGIQHRVKISDICDEELKISLTEKAAANRSDVVSELYDQCVGKPVDGTVPEAVCIHPPETIDVEDISVTPDTGKIHLAVQGADGKYMYVMAESDTLGEDFNLNESLPQILEAAGHSLEDGTQFIETVDQISGLRMITKHLPESEGDALIETLGASPDQKKESLSDSIITIANGVPTDHAYVTVVSADVNDGIPEMETTDALPHVEVVDEGEKVEDVNQETLRTVNAGDPGMINTGCIKNEDCHGYKTDVICRDDSLVTNSEHVVSEKPEIVSSDSSVASTDSVRGFHLTAETTAGSVELPSELPVKYNSHPSDITVSPTSIFVKPCFVKVSRLPDSLLKAASGKERVYVCTHCGKSFTSSPNLEYHLRGCESIADASDLQKANYPCCLCDKVFSRRSSLNWHMRFHNSECMCLMCSHDTQAKKLDKKKCPDWSCKDEPAAVKVPFISSKDHSSDDGMDDIKLYSCHTCGSCFKTSSDLEDHWKTHTKSKEWRCLTCQRCFSRSADMKRHSRVHLLPADVSCRTCGKTFVNRSNLLKHYRLHTGIQDYNCSICGKCFSDSATLKEHKKVHSSIRNKRCEICGQTFILGRNLKMHMLIHDEVGTSDQKCTV</sequence>
<feature type="domain" description="C2H2-type" evidence="9">
    <location>
        <begin position="736"/>
        <end position="763"/>
    </location>
</feature>
<feature type="domain" description="C2H2-type" evidence="9">
    <location>
        <begin position="792"/>
        <end position="819"/>
    </location>
</feature>
<evidence type="ECO:0000313" key="11">
    <source>
        <dbReference type="EMBL" id="KAK2148423.1"/>
    </source>
</evidence>
<reference evidence="11" key="1">
    <citation type="journal article" date="2023" name="Mol. Biol. Evol.">
        <title>Third-Generation Sequencing Reveals the Adaptive Role of the Epigenome in Three Deep-Sea Polychaetes.</title>
        <authorList>
            <person name="Perez M."/>
            <person name="Aroh O."/>
            <person name="Sun Y."/>
            <person name="Lan Y."/>
            <person name="Juniper S.K."/>
            <person name="Young C.R."/>
            <person name="Angers B."/>
            <person name="Qian P.Y."/>
        </authorList>
    </citation>
    <scope>NUCLEOTIDE SEQUENCE</scope>
    <source>
        <strain evidence="11">P08H-3</strain>
    </source>
</reference>
<dbReference type="PROSITE" id="PS51253">
    <property type="entry name" value="HTH_CENPB"/>
    <property type="match status" value="1"/>
</dbReference>
<evidence type="ECO:0000256" key="4">
    <source>
        <dbReference type="ARBA" id="ARBA00022771"/>
    </source>
</evidence>
<dbReference type="PANTHER" id="PTHR24381:SF393">
    <property type="entry name" value="CHROMATIN-LINKED ADAPTOR FOR MSL PROTEINS, ISOFORM B"/>
    <property type="match status" value="1"/>
</dbReference>
<evidence type="ECO:0000259" key="9">
    <source>
        <dbReference type="PROSITE" id="PS50157"/>
    </source>
</evidence>
<feature type="domain" description="C2H2-type" evidence="9">
    <location>
        <begin position="657"/>
        <end position="684"/>
    </location>
</feature>
<protein>
    <submittedName>
        <fullName evidence="11">Uncharacterized protein</fullName>
    </submittedName>
</protein>
<keyword evidence="12" id="KW-1185">Reference proteome</keyword>
<feature type="domain" description="HTH CENPB-type" evidence="10">
    <location>
        <begin position="88"/>
        <end position="158"/>
    </location>
</feature>
<dbReference type="PROSITE" id="PS00028">
    <property type="entry name" value="ZINC_FINGER_C2H2_1"/>
    <property type="match status" value="6"/>
</dbReference>
<evidence type="ECO:0000259" key="10">
    <source>
        <dbReference type="PROSITE" id="PS51253"/>
    </source>
</evidence>
<dbReference type="Gene3D" id="1.10.10.60">
    <property type="entry name" value="Homeodomain-like"/>
    <property type="match status" value="2"/>
</dbReference>
<dbReference type="InterPro" id="IPR006600">
    <property type="entry name" value="HTH_CenpB_DNA-bd_dom"/>
</dbReference>
<keyword evidence="4 8" id="KW-0863">Zinc-finger</keyword>
<dbReference type="AlphaFoldDB" id="A0AAD9J958"/>
<evidence type="ECO:0000313" key="12">
    <source>
        <dbReference type="Proteomes" id="UP001208570"/>
    </source>
</evidence>
<dbReference type="InterPro" id="IPR013087">
    <property type="entry name" value="Znf_C2H2_type"/>
</dbReference>
<feature type="domain" description="C2H2-type" evidence="9">
    <location>
        <begin position="820"/>
        <end position="847"/>
    </location>
</feature>
<feature type="domain" description="C2H2-type" evidence="9">
    <location>
        <begin position="621"/>
        <end position="641"/>
    </location>
</feature>
<keyword evidence="6" id="KW-0238">DNA-binding</keyword>
<dbReference type="FunFam" id="3.30.160.60:FF:000624">
    <property type="entry name" value="zinc finger protein 697"/>
    <property type="match status" value="1"/>
</dbReference>
<evidence type="ECO:0000256" key="2">
    <source>
        <dbReference type="ARBA" id="ARBA00022723"/>
    </source>
</evidence>
<dbReference type="InterPro" id="IPR036236">
    <property type="entry name" value="Znf_C2H2_sf"/>
</dbReference>
<dbReference type="InterPro" id="IPR009057">
    <property type="entry name" value="Homeodomain-like_sf"/>
</dbReference>
<proteinExistence type="predicted"/>
<keyword evidence="3" id="KW-0677">Repeat</keyword>
<dbReference type="GO" id="GO:0000977">
    <property type="term" value="F:RNA polymerase II transcription regulatory region sequence-specific DNA binding"/>
    <property type="evidence" value="ECO:0007669"/>
    <property type="project" value="TreeGrafter"/>
</dbReference>
<gene>
    <name evidence="11" type="ORF">LSH36_498g00076</name>
</gene>
<evidence type="ECO:0000256" key="3">
    <source>
        <dbReference type="ARBA" id="ARBA00022737"/>
    </source>
</evidence>
<evidence type="ECO:0000256" key="8">
    <source>
        <dbReference type="PROSITE-ProRule" id="PRU00042"/>
    </source>
</evidence>
<keyword evidence="7" id="KW-0539">Nucleus</keyword>
<comment type="caution">
    <text evidence="11">The sequence shown here is derived from an EMBL/GenBank/DDBJ whole genome shotgun (WGS) entry which is preliminary data.</text>
</comment>
<dbReference type="GO" id="GO:0005634">
    <property type="term" value="C:nucleus"/>
    <property type="evidence" value="ECO:0007669"/>
    <property type="project" value="UniProtKB-SubCell"/>
</dbReference>
<keyword evidence="5" id="KW-0862">Zinc</keyword>
<dbReference type="PANTHER" id="PTHR24381">
    <property type="entry name" value="ZINC FINGER PROTEIN"/>
    <property type="match status" value="1"/>
</dbReference>
<dbReference type="Proteomes" id="UP001208570">
    <property type="component" value="Unassembled WGS sequence"/>
</dbReference>
<dbReference type="SUPFAM" id="SSF46689">
    <property type="entry name" value="Homeodomain-like"/>
    <property type="match status" value="1"/>
</dbReference>
<dbReference type="GO" id="GO:0008270">
    <property type="term" value="F:zinc ion binding"/>
    <property type="evidence" value="ECO:0007669"/>
    <property type="project" value="UniProtKB-KW"/>
</dbReference>
<name>A0AAD9J958_9ANNE</name>
<evidence type="ECO:0000256" key="1">
    <source>
        <dbReference type="ARBA" id="ARBA00004123"/>
    </source>
</evidence>
<dbReference type="SUPFAM" id="SSF57667">
    <property type="entry name" value="beta-beta-alpha zinc fingers"/>
    <property type="match status" value="4"/>
</dbReference>
<accession>A0AAD9J958</accession>